<comment type="similarity">
    <text evidence="10">Belongs to the TRM5 / TYW2 family.</text>
</comment>
<keyword evidence="4 10" id="KW-0808">Transferase</keyword>
<keyword evidence="7 10" id="KW-0496">Mitochondrion</keyword>
<sequence>MPFNAQDLKAYRREDKYGTMTAEERIKLLKPYLPSPPPRTSSQRAEAKAREKKSLFGVRRFLRDEFHLLVFTVVHAFFSLYIRIRQAYHAVINQVYSIYHYHHRTPELIQRDVKALRRLPKHLSVILKLEDHGRGGAGLERLVNEAADIAAWCASAGIPELSIYEKTGILKGYLPETQRAISQKLVTYFGPNGPALSVQAPHIPAVELPALQSAGRSNGSEPKPLTVLLLSAEDGRDSIVDLTKTLTEMSQRSKLSSVDISIELVDAELNESIMGEPDLLMLFGPHVELSGYPPWQIRLTEIFHVPDNQGVGYQTHIATHGWFFELDDYTRAIDYMNFHDSKNGSGAESGDVKEEMGVFRPPAVRSGATALNRALFSKRVDLAAAAVNDSRLISKYRKALADGHEILAEKSISPIVIHPNQTLAKQGRKCLLLSTSTKAEEPETWGQILKDGIQKQELSVIPYVMQFDYSHWSTHDILTSILPEDLHDDIPSGFNTAGHVAHLNLRDHFTPYKKVIAEVLVDKNPAIRTVINKVDNVGSESVFRTFQYEVLAGPNDLQVQVAESGCTFEFDYAKVYWNSKLETEHRRLIQLFKPGEVVCDVMAGIGPFAVPAGKNGVFVWANDMNPESYRYLKDAIKKNKVEQFVRPFCEDGRAFIHRATDSVLAASQNGDYAVATQKRPARGAKRNQELTHVPIPPTISHFVMNLPASAIEFVGCYRGLYAGHEALFEPTTERKLPLVHVHCFSFKADDETPLNDICERITKEIGFEMKPGDSEAEGQVAIHDVRDVAPSKRMFCASFRVPRDVAFAPRSRGESRPL</sequence>
<keyword evidence="6 10" id="KW-0819">tRNA processing</keyword>
<dbReference type="HAMAP" id="MF_03152">
    <property type="entry name" value="TRM5"/>
    <property type="match status" value="1"/>
</dbReference>
<gene>
    <name evidence="10" type="primary">TRM5</name>
    <name evidence="12" type="ORF">B0H67DRAFT_638995</name>
</gene>
<protein>
    <recommendedName>
        <fullName evidence="10">tRNA (guanine(37)-N1)-methyltransferase</fullName>
        <ecNumber evidence="10">2.1.1.228</ecNumber>
    </recommendedName>
    <alternativeName>
        <fullName evidence="10">M1G-methyltransferase</fullName>
    </alternativeName>
    <alternativeName>
        <fullName evidence="10">tRNA [GM37] methyltransferase</fullName>
    </alternativeName>
    <alternativeName>
        <fullName evidence="10">tRNA methyltransferase 5</fullName>
    </alternativeName>
</protein>
<dbReference type="PANTHER" id="PTHR23245:SF36">
    <property type="entry name" value="TRNA (GUANINE(37)-N1)-METHYLTRANSFERASE"/>
    <property type="match status" value="1"/>
</dbReference>
<feature type="binding site" evidence="10">
    <location>
        <position position="585"/>
    </location>
    <ligand>
        <name>S-adenosyl-L-methionine</name>
        <dbReference type="ChEBI" id="CHEBI:59789"/>
    </ligand>
</feature>
<evidence type="ECO:0000313" key="12">
    <source>
        <dbReference type="EMBL" id="KAK0730498.1"/>
    </source>
</evidence>
<dbReference type="InterPro" id="IPR030382">
    <property type="entry name" value="MeTrfase_TRM5/TYW2"/>
</dbReference>
<evidence type="ECO:0000256" key="10">
    <source>
        <dbReference type="HAMAP-Rule" id="MF_03152"/>
    </source>
</evidence>
<accession>A0AA40BA64</accession>
<dbReference type="SUPFAM" id="SSF64005">
    <property type="entry name" value="Undecaprenyl diphosphate synthase"/>
    <property type="match status" value="1"/>
</dbReference>
<comment type="similarity">
    <text evidence="1">Belongs to the class I-like SAM-binding methyltransferase superfamily. TRM5/TYW2 family.</text>
</comment>
<comment type="catalytic activity">
    <reaction evidence="9 10">
        <text>guanosine(37) in tRNA + S-adenosyl-L-methionine = N(1)-methylguanosine(37) in tRNA + S-adenosyl-L-homocysteine + H(+)</text>
        <dbReference type="Rhea" id="RHEA:36899"/>
        <dbReference type="Rhea" id="RHEA-COMP:10145"/>
        <dbReference type="Rhea" id="RHEA-COMP:10147"/>
        <dbReference type="ChEBI" id="CHEBI:15378"/>
        <dbReference type="ChEBI" id="CHEBI:57856"/>
        <dbReference type="ChEBI" id="CHEBI:59789"/>
        <dbReference type="ChEBI" id="CHEBI:73542"/>
        <dbReference type="ChEBI" id="CHEBI:74269"/>
        <dbReference type="EC" id="2.1.1.228"/>
    </reaction>
</comment>
<dbReference type="Gene3D" id="3.40.50.150">
    <property type="entry name" value="Vaccinia Virus protein VP39"/>
    <property type="match status" value="1"/>
</dbReference>
<evidence type="ECO:0000256" key="8">
    <source>
        <dbReference type="ARBA" id="ARBA00023242"/>
    </source>
</evidence>
<dbReference type="SUPFAM" id="SSF53335">
    <property type="entry name" value="S-adenosyl-L-methionine-dependent methyltransferases"/>
    <property type="match status" value="1"/>
</dbReference>
<comment type="function">
    <text evidence="10">Specifically methylates the N1 position of guanosine-37 in various cytoplasmic and mitochondrial tRNAs. Methylation is not dependent on the nature of the nucleoside 5' of the target nucleoside. This is the first step in the biosynthesis of wybutosine (yW), a modified base adjacent to the anticodon of tRNAs and required for accurate decoding.</text>
</comment>
<dbReference type="GO" id="GO:0005634">
    <property type="term" value="C:nucleus"/>
    <property type="evidence" value="ECO:0007669"/>
    <property type="project" value="UniProtKB-SubCell"/>
</dbReference>
<comment type="subcellular location">
    <subcellularLocation>
        <location evidence="10">Mitochondrion matrix</location>
    </subcellularLocation>
    <subcellularLocation>
        <location evidence="10">Nucleus</location>
    </subcellularLocation>
    <subcellularLocation>
        <location evidence="10">Cytoplasm</location>
    </subcellularLocation>
    <text evidence="10">Predominantly in the mitochondria and in the nucleus.</text>
</comment>
<dbReference type="GO" id="GO:0005759">
    <property type="term" value="C:mitochondrial matrix"/>
    <property type="evidence" value="ECO:0007669"/>
    <property type="project" value="UniProtKB-SubCell"/>
</dbReference>
<dbReference type="EMBL" id="JAUKUA010000001">
    <property type="protein sequence ID" value="KAK0730498.1"/>
    <property type="molecule type" value="Genomic_DNA"/>
</dbReference>
<feature type="binding site" evidence="10">
    <location>
        <begin position="623"/>
        <end position="624"/>
    </location>
    <ligand>
        <name>S-adenosyl-L-methionine</name>
        <dbReference type="ChEBI" id="CHEBI:59789"/>
    </ligand>
</feature>
<keyword evidence="8 10" id="KW-0539">Nucleus</keyword>
<feature type="binding site" evidence="10">
    <location>
        <position position="705"/>
    </location>
    <ligand>
        <name>S-adenosyl-L-methionine</name>
        <dbReference type="ChEBI" id="CHEBI:59789"/>
    </ligand>
</feature>
<dbReference type="GO" id="GO:0070901">
    <property type="term" value="P:mitochondrial tRNA methylation"/>
    <property type="evidence" value="ECO:0007669"/>
    <property type="project" value="TreeGrafter"/>
</dbReference>
<dbReference type="InterPro" id="IPR036424">
    <property type="entry name" value="UPP_synth-like_sf"/>
</dbReference>
<keyword evidence="5 10" id="KW-0949">S-adenosyl-L-methionine</keyword>
<dbReference type="GO" id="GO:0002939">
    <property type="term" value="P:tRNA N1-guanine methylation"/>
    <property type="evidence" value="ECO:0007669"/>
    <property type="project" value="TreeGrafter"/>
</dbReference>
<dbReference type="PROSITE" id="PS51684">
    <property type="entry name" value="SAM_MT_TRM5_TYW2"/>
    <property type="match status" value="1"/>
</dbReference>
<feature type="binding site" evidence="10">
    <location>
        <begin position="651"/>
        <end position="652"/>
    </location>
    <ligand>
        <name>S-adenosyl-L-methionine</name>
        <dbReference type="ChEBI" id="CHEBI:59789"/>
    </ligand>
</feature>
<keyword evidence="3 10" id="KW-0489">Methyltransferase</keyword>
<feature type="domain" description="SAM-dependent methyltransferase TRM5/TYW2-type" evidence="11">
    <location>
        <begin position="494"/>
        <end position="803"/>
    </location>
</feature>
<evidence type="ECO:0000256" key="1">
    <source>
        <dbReference type="ARBA" id="ARBA00009775"/>
    </source>
</evidence>
<dbReference type="Proteomes" id="UP001172102">
    <property type="component" value="Unassembled WGS sequence"/>
</dbReference>
<dbReference type="Pfam" id="PF25133">
    <property type="entry name" value="TYW2_N_2"/>
    <property type="match status" value="1"/>
</dbReference>
<evidence type="ECO:0000256" key="3">
    <source>
        <dbReference type="ARBA" id="ARBA00022603"/>
    </source>
</evidence>
<proteinExistence type="inferred from homology"/>
<dbReference type="Pfam" id="PF02475">
    <property type="entry name" value="TRM5-TYW2_MTfase"/>
    <property type="match status" value="1"/>
</dbReference>
<evidence type="ECO:0000256" key="7">
    <source>
        <dbReference type="ARBA" id="ARBA00023128"/>
    </source>
</evidence>
<dbReference type="AlphaFoldDB" id="A0AA40BA64"/>
<dbReference type="InterPro" id="IPR025792">
    <property type="entry name" value="tRNA_Gua_MeTrfase_euk"/>
</dbReference>
<name>A0AA40BA64_9PEZI</name>
<keyword evidence="13" id="KW-1185">Reference proteome</keyword>
<reference evidence="12" key="1">
    <citation type="submission" date="2023-06" db="EMBL/GenBank/DDBJ databases">
        <title>Genome-scale phylogeny and comparative genomics of the fungal order Sordariales.</title>
        <authorList>
            <consortium name="Lawrence Berkeley National Laboratory"/>
            <person name="Hensen N."/>
            <person name="Bonometti L."/>
            <person name="Westerberg I."/>
            <person name="Brannstrom I.O."/>
            <person name="Guillou S."/>
            <person name="Cros-Aarteil S."/>
            <person name="Calhoun S."/>
            <person name="Haridas S."/>
            <person name="Kuo A."/>
            <person name="Mondo S."/>
            <person name="Pangilinan J."/>
            <person name="Riley R."/>
            <person name="Labutti K."/>
            <person name="Andreopoulos B."/>
            <person name="Lipzen A."/>
            <person name="Chen C."/>
            <person name="Yanf M."/>
            <person name="Daum C."/>
            <person name="Ng V."/>
            <person name="Clum A."/>
            <person name="Steindorff A."/>
            <person name="Ohm R."/>
            <person name="Martin F."/>
            <person name="Silar P."/>
            <person name="Natvig D."/>
            <person name="Lalanne C."/>
            <person name="Gautier V."/>
            <person name="Ament-Velasquez S.L."/>
            <person name="Kruys A."/>
            <person name="Hutchinson M.I."/>
            <person name="Powell A.J."/>
            <person name="Barry K."/>
            <person name="Miller A.N."/>
            <person name="Grigoriev I.V."/>
            <person name="Debuchy R."/>
            <person name="Gladieux P."/>
            <person name="Thoren M.H."/>
            <person name="Johannesson H."/>
        </authorList>
    </citation>
    <scope>NUCLEOTIDE SEQUENCE</scope>
    <source>
        <strain evidence="12">SMH4607-1</strain>
    </source>
</reference>
<organism evidence="12 13">
    <name type="scientific">Lasiosphaeris hirsuta</name>
    <dbReference type="NCBI Taxonomy" id="260670"/>
    <lineage>
        <taxon>Eukaryota</taxon>
        <taxon>Fungi</taxon>
        <taxon>Dikarya</taxon>
        <taxon>Ascomycota</taxon>
        <taxon>Pezizomycotina</taxon>
        <taxon>Sordariomycetes</taxon>
        <taxon>Sordariomycetidae</taxon>
        <taxon>Sordariales</taxon>
        <taxon>Lasiosphaeriaceae</taxon>
        <taxon>Lasiosphaeris</taxon>
    </lineage>
</organism>
<dbReference type="FunFam" id="3.30.300.110:FF:000001">
    <property type="entry name" value="tRNA (guanine(37)-N1)-methyltransferase"/>
    <property type="match status" value="1"/>
</dbReference>
<evidence type="ECO:0000256" key="4">
    <source>
        <dbReference type="ARBA" id="ARBA00022679"/>
    </source>
</evidence>
<dbReference type="InterPro" id="IPR029063">
    <property type="entry name" value="SAM-dependent_MTases_sf"/>
</dbReference>
<evidence type="ECO:0000256" key="6">
    <source>
        <dbReference type="ARBA" id="ARBA00022694"/>
    </source>
</evidence>
<dbReference type="Gene3D" id="3.30.300.110">
    <property type="entry name" value="Met-10+ protein-like domains"/>
    <property type="match status" value="1"/>
</dbReference>
<dbReference type="InterPro" id="IPR056743">
    <property type="entry name" value="TRM5-TYW2-like_MTfase"/>
</dbReference>
<dbReference type="PANTHER" id="PTHR23245">
    <property type="entry name" value="TRNA METHYLTRANSFERASE"/>
    <property type="match status" value="1"/>
</dbReference>
<evidence type="ECO:0000259" key="11">
    <source>
        <dbReference type="PROSITE" id="PS51684"/>
    </source>
</evidence>
<comment type="caution">
    <text evidence="12">The sequence shown here is derived from an EMBL/GenBank/DDBJ whole genome shotgun (WGS) entry which is preliminary data.</text>
</comment>
<comment type="subunit">
    <text evidence="10">Monomer.</text>
</comment>
<evidence type="ECO:0000256" key="5">
    <source>
        <dbReference type="ARBA" id="ARBA00022691"/>
    </source>
</evidence>
<evidence type="ECO:0000256" key="9">
    <source>
        <dbReference type="ARBA" id="ARBA00047783"/>
    </source>
</evidence>
<evidence type="ECO:0000256" key="2">
    <source>
        <dbReference type="ARBA" id="ARBA00022490"/>
    </source>
</evidence>
<keyword evidence="2 10" id="KW-0963">Cytoplasm</keyword>
<dbReference type="GO" id="GO:0016765">
    <property type="term" value="F:transferase activity, transferring alkyl or aryl (other than methyl) groups"/>
    <property type="evidence" value="ECO:0007669"/>
    <property type="project" value="InterPro"/>
</dbReference>
<dbReference type="InterPro" id="IPR056744">
    <property type="entry name" value="TRM5/TYW2-like_N"/>
</dbReference>
<dbReference type="Gene3D" id="3.40.1180.10">
    <property type="entry name" value="Decaprenyl diphosphate synthase-like"/>
    <property type="match status" value="1"/>
</dbReference>
<dbReference type="GO" id="GO:0052906">
    <property type="term" value="F:tRNA (guanine(37)-N1)-methyltransferase activity"/>
    <property type="evidence" value="ECO:0007669"/>
    <property type="project" value="UniProtKB-UniRule"/>
</dbReference>
<dbReference type="EC" id="2.1.1.228" evidence="10"/>
<evidence type="ECO:0000313" key="13">
    <source>
        <dbReference type="Proteomes" id="UP001172102"/>
    </source>
</evidence>